<dbReference type="Gene3D" id="1.40.20.10">
    <property type="entry name" value="CHAD domain"/>
    <property type="match status" value="1"/>
</dbReference>
<reference evidence="2 3" key="1">
    <citation type="journal article" date="2015" name="Genome Announc.">
        <title>Expanding the biotechnology potential of lactobacilli through comparative genomics of 213 strains and associated genera.</title>
        <authorList>
            <person name="Sun Z."/>
            <person name="Harris H.M."/>
            <person name="McCann A."/>
            <person name="Guo C."/>
            <person name="Argimon S."/>
            <person name="Zhang W."/>
            <person name="Yang X."/>
            <person name="Jeffery I.B."/>
            <person name="Cooney J.C."/>
            <person name="Kagawa T.F."/>
            <person name="Liu W."/>
            <person name="Song Y."/>
            <person name="Salvetti E."/>
            <person name="Wrobel A."/>
            <person name="Rasinkangas P."/>
            <person name="Parkhill J."/>
            <person name="Rea M.C."/>
            <person name="O'Sullivan O."/>
            <person name="Ritari J."/>
            <person name="Douillard F.P."/>
            <person name="Paul Ross R."/>
            <person name="Yang R."/>
            <person name="Briner A.E."/>
            <person name="Felis G.E."/>
            <person name="de Vos W.M."/>
            <person name="Barrangou R."/>
            <person name="Klaenhammer T.R."/>
            <person name="Caufield P.W."/>
            <person name="Cui Y."/>
            <person name="Zhang H."/>
            <person name="O'Toole P.W."/>
        </authorList>
    </citation>
    <scope>NUCLEOTIDE SEQUENCE [LARGE SCALE GENOMIC DNA]</scope>
    <source>
        <strain evidence="2 3">DSM 19910</strain>
    </source>
</reference>
<organism evidence="2 3">
    <name type="scientific">Liquorilactobacillus capillatus DSM 19910</name>
    <dbReference type="NCBI Taxonomy" id="1423731"/>
    <lineage>
        <taxon>Bacteria</taxon>
        <taxon>Bacillati</taxon>
        <taxon>Bacillota</taxon>
        <taxon>Bacilli</taxon>
        <taxon>Lactobacillales</taxon>
        <taxon>Lactobacillaceae</taxon>
        <taxon>Liquorilactobacillus</taxon>
    </lineage>
</organism>
<dbReference type="InterPro" id="IPR007899">
    <property type="entry name" value="CHAD_dom"/>
</dbReference>
<dbReference type="EMBL" id="AZEF01000002">
    <property type="protein sequence ID" value="KRL03542.1"/>
    <property type="molecule type" value="Genomic_DNA"/>
</dbReference>
<gene>
    <name evidence="2" type="ORF">FC81_GL001796</name>
</gene>
<dbReference type="RefSeq" id="WP_057741671.1">
    <property type="nucleotide sequence ID" value="NZ_AZEF01000002.1"/>
</dbReference>
<comment type="caution">
    <text evidence="2">The sequence shown here is derived from an EMBL/GenBank/DDBJ whole genome shotgun (WGS) entry which is preliminary data.</text>
</comment>
<dbReference type="STRING" id="1423731.FC81_GL001796"/>
<feature type="domain" description="CHAD" evidence="1">
    <location>
        <begin position="1"/>
        <end position="270"/>
    </location>
</feature>
<evidence type="ECO:0000313" key="3">
    <source>
        <dbReference type="Proteomes" id="UP000051621"/>
    </source>
</evidence>
<evidence type="ECO:0000259" key="1">
    <source>
        <dbReference type="PROSITE" id="PS51708"/>
    </source>
</evidence>
<name>A0A0R1M636_9LACO</name>
<dbReference type="SMART" id="SM00880">
    <property type="entry name" value="CHAD"/>
    <property type="match status" value="1"/>
</dbReference>
<dbReference type="PROSITE" id="PS51708">
    <property type="entry name" value="CHAD"/>
    <property type="match status" value="1"/>
</dbReference>
<dbReference type="InterPro" id="IPR038186">
    <property type="entry name" value="CHAD_dom_sf"/>
</dbReference>
<dbReference type="PANTHER" id="PTHR39339:SF1">
    <property type="entry name" value="CHAD DOMAIN-CONTAINING PROTEIN"/>
    <property type="match status" value="1"/>
</dbReference>
<accession>A0A0R1M636</accession>
<dbReference type="OrthoDB" id="2388260at2"/>
<dbReference type="Proteomes" id="UP000051621">
    <property type="component" value="Unassembled WGS sequence"/>
</dbReference>
<protein>
    <submittedName>
        <fullName evidence="2">CHAD domain protein</fullName>
    </submittedName>
</protein>
<dbReference type="Pfam" id="PF05235">
    <property type="entry name" value="CHAD"/>
    <property type="match status" value="1"/>
</dbReference>
<sequence length="270" mass="31774">MTTIQLILQQQYASIQTELIRFKNNPYDPERIHDLRVTLRTLRGLFKFLKRKLPETTYTTIDHNLSQAAKLFSSLRDLDVLIINTGEFAAKHFKESTHYYQLFQILHTKREKEMHAILAPPKQQKLATALTRVKKQFNTLNFTKHSAWSHYISQELHRRKKKLFKHYQRLNFKDYPHVHRLRKQAKTLRYAATYFTDLLPKNSLKIAKHAKEIQSTCGIITDAHVNYTSLCHFAKRADNKAVQKLILTIAHTQQKIFNTPLKNGQDVKTP</sequence>
<dbReference type="PATRIC" id="fig|1423731.3.peg.1842"/>
<keyword evidence="3" id="KW-1185">Reference proteome</keyword>
<proteinExistence type="predicted"/>
<evidence type="ECO:0000313" key="2">
    <source>
        <dbReference type="EMBL" id="KRL03542.1"/>
    </source>
</evidence>
<dbReference type="AlphaFoldDB" id="A0A0R1M636"/>
<dbReference type="PANTHER" id="PTHR39339">
    <property type="entry name" value="SLR1444 PROTEIN"/>
    <property type="match status" value="1"/>
</dbReference>